<accession>A0ABQ6IAF8</accession>
<evidence type="ECO:0000313" key="1">
    <source>
        <dbReference type="EMBL" id="GMA34335.1"/>
    </source>
</evidence>
<evidence type="ECO:0000313" key="2">
    <source>
        <dbReference type="Proteomes" id="UP001157125"/>
    </source>
</evidence>
<comment type="caution">
    <text evidence="1">The sequence shown here is derived from an EMBL/GenBank/DDBJ whole genome shotgun (WGS) entry which is preliminary data.</text>
</comment>
<dbReference type="Proteomes" id="UP001157125">
    <property type="component" value="Unassembled WGS sequence"/>
</dbReference>
<reference evidence="2" key="1">
    <citation type="journal article" date="2019" name="Int. J. Syst. Evol. Microbiol.">
        <title>The Global Catalogue of Microorganisms (GCM) 10K type strain sequencing project: providing services to taxonomists for standard genome sequencing and annotation.</title>
        <authorList>
            <consortium name="The Broad Institute Genomics Platform"/>
            <consortium name="The Broad Institute Genome Sequencing Center for Infectious Disease"/>
            <person name="Wu L."/>
            <person name="Ma J."/>
        </authorList>
    </citation>
    <scope>NUCLEOTIDE SEQUENCE [LARGE SCALE GENOMIC DNA]</scope>
    <source>
        <strain evidence="2">NBRC 112299</strain>
    </source>
</reference>
<dbReference type="EMBL" id="BSUN01000001">
    <property type="protein sequence ID" value="GMA34335.1"/>
    <property type="molecule type" value="Genomic_DNA"/>
</dbReference>
<protein>
    <submittedName>
        <fullName evidence="1">Uncharacterized protein</fullName>
    </submittedName>
</protein>
<name>A0ABQ6IAF8_9MICO</name>
<organism evidence="1 2">
    <name type="scientific">Demequina litorisediminis</name>
    <dbReference type="NCBI Taxonomy" id="1849022"/>
    <lineage>
        <taxon>Bacteria</taxon>
        <taxon>Bacillati</taxon>
        <taxon>Actinomycetota</taxon>
        <taxon>Actinomycetes</taxon>
        <taxon>Micrococcales</taxon>
        <taxon>Demequinaceae</taxon>
        <taxon>Demequina</taxon>
    </lineage>
</organism>
<gene>
    <name evidence="1" type="ORF">GCM10025876_05390</name>
</gene>
<proteinExistence type="predicted"/>
<sequence>MPTACTSTNWGIGAWRHGRSPRWEYRPSLPTLESGHRAPTGVLVEARYYATYVLPWIGRRLTGRSSGDGRSAKFADWVRIDPS</sequence>
<keyword evidence="2" id="KW-1185">Reference proteome</keyword>